<keyword evidence="3" id="KW-1185">Reference proteome</keyword>
<dbReference type="EMBL" id="JACDXX010000020">
    <property type="protein sequence ID" value="MCB5411816.1"/>
    <property type="molecule type" value="Genomic_DNA"/>
</dbReference>
<name>A0ABS8CQY7_9RHOB</name>
<evidence type="ECO:0000313" key="2">
    <source>
        <dbReference type="EMBL" id="MCB5411816.1"/>
    </source>
</evidence>
<comment type="caution">
    <text evidence="2">The sequence shown here is derived from an EMBL/GenBank/DDBJ whole genome shotgun (WGS) entry which is preliminary data.</text>
</comment>
<gene>
    <name evidence="2" type="ORF">H0485_17620</name>
</gene>
<sequence>MRLQSLNISLKHPYSQPSESNPYEAKLSVSYNDNTMQVALSSETCFRILQLAGPEIVAAAQVQVDDFVRTAIAVSTTPAIEGVAQRPDYPIGF</sequence>
<dbReference type="RefSeq" id="WP_226937267.1">
    <property type="nucleotide sequence ID" value="NZ_JACDXX010000020.1"/>
</dbReference>
<organism evidence="2 3">
    <name type="scientific">Pseudogemmobacter faecipullorum</name>
    <dbReference type="NCBI Taxonomy" id="2755041"/>
    <lineage>
        <taxon>Bacteria</taxon>
        <taxon>Pseudomonadati</taxon>
        <taxon>Pseudomonadota</taxon>
        <taxon>Alphaproteobacteria</taxon>
        <taxon>Rhodobacterales</taxon>
        <taxon>Paracoccaceae</taxon>
        <taxon>Pseudogemmobacter</taxon>
    </lineage>
</organism>
<reference evidence="2 3" key="1">
    <citation type="submission" date="2020-07" db="EMBL/GenBank/DDBJ databases">
        <title>Pseudogemmobacter sp. nov., isolated from poultry manure in Taiwan.</title>
        <authorList>
            <person name="Lin S.-Y."/>
            <person name="Tang Y.-S."/>
            <person name="Young C.-C."/>
        </authorList>
    </citation>
    <scope>NUCLEOTIDE SEQUENCE [LARGE SCALE GENOMIC DNA]</scope>
    <source>
        <strain evidence="2 3">CC-YST710</strain>
    </source>
</reference>
<evidence type="ECO:0000313" key="3">
    <source>
        <dbReference type="Proteomes" id="UP001198571"/>
    </source>
</evidence>
<dbReference type="Proteomes" id="UP001198571">
    <property type="component" value="Unassembled WGS sequence"/>
</dbReference>
<proteinExistence type="predicted"/>
<evidence type="ECO:0000256" key="1">
    <source>
        <dbReference type="SAM" id="MobiDB-lite"/>
    </source>
</evidence>
<feature type="region of interest" description="Disordered" evidence="1">
    <location>
        <begin position="1"/>
        <end position="22"/>
    </location>
</feature>
<protein>
    <submittedName>
        <fullName evidence="2">Uncharacterized protein</fullName>
    </submittedName>
</protein>
<accession>A0ABS8CQY7</accession>